<comment type="caution">
    <text evidence="1">The sequence shown here is derived from an EMBL/GenBank/DDBJ whole genome shotgun (WGS) entry which is preliminary data.</text>
</comment>
<dbReference type="PANTHER" id="PTHR35317">
    <property type="entry name" value="OS04G0629600 PROTEIN"/>
    <property type="match status" value="1"/>
</dbReference>
<feature type="non-terminal residue" evidence="1">
    <location>
        <position position="236"/>
    </location>
</feature>
<dbReference type="Pfam" id="PF14223">
    <property type="entry name" value="Retrotran_gag_2"/>
    <property type="match status" value="1"/>
</dbReference>
<accession>A0A2K3JLU3</accession>
<sequence length="236" mass="26922">MMNHPNGHFPMNLPILTSKNYDNWCKQMKVVFCSQDMWNLVTVGMPTIGARATDEEKETHKETKKRDYKALFIIHQCVDADNFEKVGDCESSKEAWDILAQSFGGAEKVKEVRLQTYKRQYELIQMEDSETISDFFTRVTKLVNQIKNCGEVITARSVVSKILRSLAPKFDYLVAAIEQNKDLASMSKEELQGQLESHEQRMNERAAGKTKAEVALQALIPYVGTKSHSMNPHTQN</sequence>
<dbReference type="PANTHER" id="PTHR35317:SF35">
    <property type="entry name" value="DUF4219 DOMAIN-CONTAINING PROTEIN"/>
    <property type="match status" value="1"/>
</dbReference>
<gene>
    <name evidence="1" type="ORF">L195_g048624</name>
</gene>
<evidence type="ECO:0000313" key="2">
    <source>
        <dbReference type="Proteomes" id="UP000236291"/>
    </source>
</evidence>
<dbReference type="EMBL" id="ASHM01069904">
    <property type="protein sequence ID" value="PNX55000.1"/>
    <property type="molecule type" value="Genomic_DNA"/>
</dbReference>
<proteinExistence type="predicted"/>
<dbReference type="AlphaFoldDB" id="A0A2K3JLU3"/>
<reference evidence="1 2" key="1">
    <citation type="journal article" date="2014" name="Am. J. Bot.">
        <title>Genome assembly and annotation for red clover (Trifolium pratense; Fabaceae).</title>
        <authorList>
            <person name="Istvanek J."/>
            <person name="Jaros M."/>
            <person name="Krenek A."/>
            <person name="Repkova J."/>
        </authorList>
    </citation>
    <scope>NUCLEOTIDE SEQUENCE [LARGE SCALE GENOMIC DNA]</scope>
    <source>
        <strain evidence="2">cv. Tatra</strain>
        <tissue evidence="1">Young leaves</tissue>
    </source>
</reference>
<evidence type="ECO:0000313" key="1">
    <source>
        <dbReference type="EMBL" id="PNX55000.1"/>
    </source>
</evidence>
<protein>
    <recommendedName>
        <fullName evidence="3">DUF4219 domain-containing protein</fullName>
    </recommendedName>
</protein>
<name>A0A2K3JLU3_TRIPR</name>
<organism evidence="1 2">
    <name type="scientific">Trifolium pratense</name>
    <name type="common">Red clover</name>
    <dbReference type="NCBI Taxonomy" id="57577"/>
    <lineage>
        <taxon>Eukaryota</taxon>
        <taxon>Viridiplantae</taxon>
        <taxon>Streptophyta</taxon>
        <taxon>Embryophyta</taxon>
        <taxon>Tracheophyta</taxon>
        <taxon>Spermatophyta</taxon>
        <taxon>Magnoliopsida</taxon>
        <taxon>eudicotyledons</taxon>
        <taxon>Gunneridae</taxon>
        <taxon>Pentapetalae</taxon>
        <taxon>rosids</taxon>
        <taxon>fabids</taxon>
        <taxon>Fabales</taxon>
        <taxon>Fabaceae</taxon>
        <taxon>Papilionoideae</taxon>
        <taxon>50 kb inversion clade</taxon>
        <taxon>NPAAA clade</taxon>
        <taxon>Hologalegina</taxon>
        <taxon>IRL clade</taxon>
        <taxon>Trifolieae</taxon>
        <taxon>Trifolium</taxon>
    </lineage>
</organism>
<evidence type="ECO:0008006" key="3">
    <source>
        <dbReference type="Google" id="ProtNLM"/>
    </source>
</evidence>
<dbReference type="Proteomes" id="UP000236291">
    <property type="component" value="Unassembled WGS sequence"/>
</dbReference>
<reference evidence="1 2" key="2">
    <citation type="journal article" date="2017" name="Front. Plant Sci.">
        <title>Gene Classification and Mining of Molecular Markers Useful in Red Clover (Trifolium pratense) Breeding.</title>
        <authorList>
            <person name="Istvanek J."/>
            <person name="Dluhosova J."/>
            <person name="Dluhos P."/>
            <person name="Patkova L."/>
            <person name="Nedelnik J."/>
            <person name="Repkova J."/>
        </authorList>
    </citation>
    <scope>NUCLEOTIDE SEQUENCE [LARGE SCALE GENOMIC DNA]</scope>
    <source>
        <strain evidence="2">cv. Tatra</strain>
        <tissue evidence="1">Young leaves</tissue>
    </source>
</reference>